<feature type="transmembrane region" description="Helical" evidence="1">
    <location>
        <begin position="159"/>
        <end position="180"/>
    </location>
</feature>
<sequence length="211" mass="23505">GGSFYFSSVGSLQWEAHSISLLWVHFSGRPILFLFCGLTSVGGPFYFSSVGSLQWEAHSISLLLWVHFSGRSFLFLAFLWVHFSGRLILFLFCGFTSVGGSFYFSSVGSLQWEAHSISLLWVHFSGRLILFLFCGLTSVECLILFLYCCGLILQWGGSFYFSSVVLTSVGGPAPISLLWAHFSGRPILYFSSVGSLQWESHLYFSNAVSFS</sequence>
<reference evidence="2" key="1">
    <citation type="journal article" date="2023" name="G3 (Bethesda)">
        <title>A reference genome for the long-term kleptoplast-retaining sea slug Elysia crispata morphotype clarki.</title>
        <authorList>
            <person name="Eastman K.E."/>
            <person name="Pendleton A.L."/>
            <person name="Shaikh M.A."/>
            <person name="Suttiyut T."/>
            <person name="Ogas R."/>
            <person name="Tomko P."/>
            <person name="Gavelis G."/>
            <person name="Widhalm J.R."/>
            <person name="Wisecaver J.H."/>
        </authorList>
    </citation>
    <scope>NUCLEOTIDE SEQUENCE</scope>
    <source>
        <strain evidence="2">ECLA1</strain>
    </source>
</reference>
<keyword evidence="3" id="KW-1185">Reference proteome</keyword>
<evidence type="ECO:0000313" key="2">
    <source>
        <dbReference type="EMBL" id="KAK3803124.1"/>
    </source>
</evidence>
<keyword evidence="1" id="KW-0472">Membrane</keyword>
<dbReference type="AlphaFoldDB" id="A0AAE1BB75"/>
<organism evidence="2 3">
    <name type="scientific">Elysia crispata</name>
    <name type="common">lettuce slug</name>
    <dbReference type="NCBI Taxonomy" id="231223"/>
    <lineage>
        <taxon>Eukaryota</taxon>
        <taxon>Metazoa</taxon>
        <taxon>Spiralia</taxon>
        <taxon>Lophotrochozoa</taxon>
        <taxon>Mollusca</taxon>
        <taxon>Gastropoda</taxon>
        <taxon>Heterobranchia</taxon>
        <taxon>Euthyneura</taxon>
        <taxon>Panpulmonata</taxon>
        <taxon>Sacoglossa</taxon>
        <taxon>Placobranchoidea</taxon>
        <taxon>Plakobranchidae</taxon>
        <taxon>Elysia</taxon>
    </lineage>
</organism>
<keyword evidence="1" id="KW-0812">Transmembrane</keyword>
<dbReference type="Proteomes" id="UP001283361">
    <property type="component" value="Unassembled WGS sequence"/>
</dbReference>
<accession>A0AAE1BB75</accession>
<evidence type="ECO:0000256" key="1">
    <source>
        <dbReference type="SAM" id="Phobius"/>
    </source>
</evidence>
<gene>
    <name evidence="2" type="ORF">RRG08_066734</name>
</gene>
<proteinExistence type="predicted"/>
<comment type="caution">
    <text evidence="2">The sequence shown here is derived from an EMBL/GenBank/DDBJ whole genome shotgun (WGS) entry which is preliminary data.</text>
</comment>
<feature type="transmembrane region" description="Helical" evidence="1">
    <location>
        <begin position="87"/>
        <end position="107"/>
    </location>
</feature>
<protein>
    <submittedName>
        <fullName evidence="2">Uncharacterized protein</fullName>
    </submittedName>
</protein>
<feature type="transmembrane region" description="Helical" evidence="1">
    <location>
        <begin position="128"/>
        <end position="153"/>
    </location>
</feature>
<feature type="transmembrane region" description="Helical" evidence="1">
    <location>
        <begin position="31"/>
        <end position="50"/>
    </location>
</feature>
<name>A0AAE1BB75_9GAST</name>
<dbReference type="EMBL" id="JAWDGP010000187">
    <property type="protein sequence ID" value="KAK3803124.1"/>
    <property type="molecule type" value="Genomic_DNA"/>
</dbReference>
<feature type="transmembrane region" description="Helical" evidence="1">
    <location>
        <begin position="62"/>
        <end position="81"/>
    </location>
</feature>
<keyword evidence="1" id="KW-1133">Transmembrane helix</keyword>
<feature type="non-terminal residue" evidence="2">
    <location>
        <position position="1"/>
    </location>
</feature>
<evidence type="ECO:0000313" key="3">
    <source>
        <dbReference type="Proteomes" id="UP001283361"/>
    </source>
</evidence>